<dbReference type="SUPFAM" id="SSF47781">
    <property type="entry name" value="RuvA domain 2-like"/>
    <property type="match status" value="1"/>
</dbReference>
<evidence type="ECO:0000313" key="3">
    <source>
        <dbReference type="EMBL" id="OIQ78787.1"/>
    </source>
</evidence>
<reference evidence="3" key="1">
    <citation type="submission" date="2016-10" db="EMBL/GenBank/DDBJ databases">
        <title>Sequence of Gallionella enrichment culture.</title>
        <authorList>
            <person name="Poehlein A."/>
            <person name="Muehling M."/>
            <person name="Daniel R."/>
        </authorList>
    </citation>
    <scope>NUCLEOTIDE SEQUENCE</scope>
</reference>
<dbReference type="GO" id="GO:0015627">
    <property type="term" value="C:type II protein secretion system complex"/>
    <property type="evidence" value="ECO:0007669"/>
    <property type="project" value="TreeGrafter"/>
</dbReference>
<dbReference type="Gene3D" id="1.10.150.280">
    <property type="entry name" value="AF1531-like domain"/>
    <property type="match status" value="1"/>
</dbReference>
<sequence length="102" mass="10744">MKKLILVLIACLALAVNAFAAVNINTATQSELEAVSGIGPSKAKAIIDYRTKSGPFKSVDDLDKVKGFGKKSVDKLRNDISVNGTGPTKAVGKPAKTDEKKQ</sequence>
<feature type="region of interest" description="Disordered" evidence="1">
    <location>
        <begin position="79"/>
        <end position="102"/>
    </location>
</feature>
<feature type="domain" description="Helix-hairpin-helix DNA-binding motif class 1" evidence="2">
    <location>
        <begin position="30"/>
        <end position="49"/>
    </location>
</feature>
<evidence type="ECO:0000256" key="1">
    <source>
        <dbReference type="SAM" id="MobiDB-lite"/>
    </source>
</evidence>
<organism evidence="3">
    <name type="scientific">mine drainage metagenome</name>
    <dbReference type="NCBI Taxonomy" id="410659"/>
    <lineage>
        <taxon>unclassified sequences</taxon>
        <taxon>metagenomes</taxon>
        <taxon>ecological metagenomes</taxon>
    </lineage>
</organism>
<dbReference type="PANTHER" id="PTHR21180">
    <property type="entry name" value="ENDONUCLEASE/EXONUCLEASE/PHOSPHATASE FAMILY DOMAIN-CONTAINING PROTEIN 1"/>
    <property type="match status" value="1"/>
</dbReference>
<dbReference type="Pfam" id="PF12836">
    <property type="entry name" value="HHH_3"/>
    <property type="match status" value="1"/>
</dbReference>
<proteinExistence type="predicted"/>
<dbReference type="SMART" id="SM00278">
    <property type="entry name" value="HhH1"/>
    <property type="match status" value="2"/>
</dbReference>
<dbReference type="InterPro" id="IPR051675">
    <property type="entry name" value="Endo/Exo/Phosphatase_dom_1"/>
</dbReference>
<comment type="caution">
    <text evidence="3">The sequence shown here is derived from an EMBL/GenBank/DDBJ whole genome shotgun (WGS) entry which is preliminary data.</text>
</comment>
<accession>A0A1J5QMR9</accession>
<dbReference type="GO" id="GO:0003677">
    <property type="term" value="F:DNA binding"/>
    <property type="evidence" value="ECO:0007669"/>
    <property type="project" value="InterPro"/>
</dbReference>
<gene>
    <name evidence="3" type="primary">comEA_4</name>
    <name evidence="3" type="ORF">GALL_394990</name>
</gene>
<dbReference type="NCBIfam" id="TIGR00426">
    <property type="entry name" value="competence protein ComEA helix-hairpin-helix repeat region"/>
    <property type="match status" value="1"/>
</dbReference>
<dbReference type="InterPro" id="IPR003583">
    <property type="entry name" value="Hlx-hairpin-Hlx_DNA-bd_motif"/>
</dbReference>
<dbReference type="InterPro" id="IPR010994">
    <property type="entry name" value="RuvA_2-like"/>
</dbReference>
<protein>
    <submittedName>
        <fullName evidence="3">ComE operon protein 1</fullName>
    </submittedName>
</protein>
<feature type="domain" description="Helix-hairpin-helix DNA-binding motif class 1" evidence="2">
    <location>
        <begin position="60"/>
        <end position="79"/>
    </location>
</feature>
<dbReference type="PANTHER" id="PTHR21180:SF32">
    <property type="entry name" value="ENDONUCLEASE_EXONUCLEASE_PHOSPHATASE FAMILY DOMAIN-CONTAINING PROTEIN 1"/>
    <property type="match status" value="1"/>
</dbReference>
<dbReference type="GO" id="GO:0006281">
    <property type="term" value="P:DNA repair"/>
    <property type="evidence" value="ECO:0007669"/>
    <property type="project" value="InterPro"/>
</dbReference>
<evidence type="ECO:0000259" key="2">
    <source>
        <dbReference type="SMART" id="SM00278"/>
    </source>
</evidence>
<dbReference type="EMBL" id="MLJW01001335">
    <property type="protein sequence ID" value="OIQ78787.1"/>
    <property type="molecule type" value="Genomic_DNA"/>
</dbReference>
<dbReference type="GO" id="GO:0015628">
    <property type="term" value="P:protein secretion by the type II secretion system"/>
    <property type="evidence" value="ECO:0007669"/>
    <property type="project" value="TreeGrafter"/>
</dbReference>
<name>A0A1J5QMR9_9ZZZZ</name>
<dbReference type="InterPro" id="IPR004509">
    <property type="entry name" value="Competence_ComEA_HhH"/>
</dbReference>
<dbReference type="AlphaFoldDB" id="A0A1J5QMR9"/>